<dbReference type="InterPro" id="IPR050390">
    <property type="entry name" value="C5-Methyltransferase"/>
</dbReference>
<protein>
    <recommendedName>
        <fullName evidence="1">DNA (cytosine-5-)-methyltransferase</fullName>
        <ecNumber evidence="1">2.1.1.37</ecNumber>
    </recommendedName>
</protein>
<evidence type="ECO:0000256" key="1">
    <source>
        <dbReference type="ARBA" id="ARBA00011975"/>
    </source>
</evidence>
<evidence type="ECO:0000256" key="3">
    <source>
        <dbReference type="ARBA" id="ARBA00022679"/>
    </source>
</evidence>
<accession>A0AAN6Q6S9</accession>
<dbReference type="InterPro" id="IPR001525">
    <property type="entry name" value="C5_MeTfrase"/>
</dbReference>
<gene>
    <name evidence="8" type="ORF">N658DRAFT_515331</name>
</gene>
<dbReference type="SUPFAM" id="SSF53335">
    <property type="entry name" value="S-adenosyl-L-methionine-dependent methyltransferases"/>
    <property type="match status" value="1"/>
</dbReference>
<keyword evidence="2 5" id="KW-0489">Methyltransferase</keyword>
<dbReference type="PRINTS" id="PR00105">
    <property type="entry name" value="C5METTRFRASE"/>
</dbReference>
<dbReference type="GO" id="GO:0005634">
    <property type="term" value="C:nucleus"/>
    <property type="evidence" value="ECO:0007669"/>
    <property type="project" value="TreeGrafter"/>
</dbReference>
<organism evidence="8 9">
    <name type="scientific">Parathielavia hyrcaniae</name>
    <dbReference type="NCBI Taxonomy" id="113614"/>
    <lineage>
        <taxon>Eukaryota</taxon>
        <taxon>Fungi</taxon>
        <taxon>Dikarya</taxon>
        <taxon>Ascomycota</taxon>
        <taxon>Pezizomycotina</taxon>
        <taxon>Sordariomycetes</taxon>
        <taxon>Sordariomycetidae</taxon>
        <taxon>Sordariales</taxon>
        <taxon>Chaetomiaceae</taxon>
        <taxon>Parathielavia</taxon>
    </lineage>
</organism>
<feature type="active site" evidence="5">
    <location>
        <position position="386"/>
    </location>
</feature>
<dbReference type="GO" id="GO:0003677">
    <property type="term" value="F:DNA binding"/>
    <property type="evidence" value="ECO:0007669"/>
    <property type="project" value="TreeGrafter"/>
</dbReference>
<comment type="similarity">
    <text evidence="5 6">Belongs to the class I-like SAM-binding methyltransferase superfamily. C5-methyltransferase family.</text>
</comment>
<dbReference type="Pfam" id="PF00145">
    <property type="entry name" value="DNA_methylase"/>
    <property type="match status" value="2"/>
</dbReference>
<dbReference type="PANTHER" id="PTHR10629:SF52">
    <property type="entry name" value="DNA (CYTOSINE-5)-METHYLTRANSFERASE 1"/>
    <property type="match status" value="1"/>
</dbReference>
<evidence type="ECO:0000313" key="9">
    <source>
        <dbReference type="Proteomes" id="UP001305647"/>
    </source>
</evidence>
<dbReference type="EC" id="2.1.1.37" evidence="1"/>
<keyword evidence="4 5" id="KW-0949">S-adenosyl-L-methionine</keyword>
<keyword evidence="3 5" id="KW-0808">Transferase</keyword>
<feature type="compositionally biased region" description="Basic and acidic residues" evidence="7">
    <location>
        <begin position="530"/>
        <end position="542"/>
    </location>
</feature>
<name>A0AAN6Q6S9_9PEZI</name>
<proteinExistence type="inferred from homology"/>
<dbReference type="Gene3D" id="3.40.50.150">
    <property type="entry name" value="Vaccinia Virus protein VP39"/>
    <property type="match status" value="1"/>
</dbReference>
<evidence type="ECO:0000313" key="8">
    <source>
        <dbReference type="EMBL" id="KAK4102061.1"/>
    </source>
</evidence>
<dbReference type="PROSITE" id="PS51679">
    <property type="entry name" value="SAM_MT_C5"/>
    <property type="match status" value="1"/>
</dbReference>
<reference evidence="8" key="2">
    <citation type="submission" date="2023-05" db="EMBL/GenBank/DDBJ databases">
        <authorList>
            <consortium name="Lawrence Berkeley National Laboratory"/>
            <person name="Steindorff A."/>
            <person name="Hensen N."/>
            <person name="Bonometti L."/>
            <person name="Westerberg I."/>
            <person name="Brannstrom I.O."/>
            <person name="Guillou S."/>
            <person name="Cros-Aarteil S."/>
            <person name="Calhoun S."/>
            <person name="Haridas S."/>
            <person name="Kuo A."/>
            <person name="Mondo S."/>
            <person name="Pangilinan J."/>
            <person name="Riley R."/>
            <person name="Labutti K."/>
            <person name="Andreopoulos B."/>
            <person name="Lipzen A."/>
            <person name="Chen C."/>
            <person name="Yanf M."/>
            <person name="Daum C."/>
            <person name="Ng V."/>
            <person name="Clum A."/>
            <person name="Ohm R."/>
            <person name="Martin F."/>
            <person name="Silar P."/>
            <person name="Natvig D."/>
            <person name="Lalanne C."/>
            <person name="Gautier V."/>
            <person name="Ament-Velasquez S.L."/>
            <person name="Kruys A."/>
            <person name="Hutchinson M.I."/>
            <person name="Powell A.J."/>
            <person name="Barry K."/>
            <person name="Miller A.N."/>
            <person name="Grigoriev I.V."/>
            <person name="Debuchy R."/>
            <person name="Gladieux P."/>
            <person name="Thoren M.H."/>
            <person name="Johannesson H."/>
        </authorList>
    </citation>
    <scope>NUCLEOTIDE SEQUENCE</scope>
    <source>
        <strain evidence="8">CBS 757.83</strain>
    </source>
</reference>
<dbReference type="GO" id="GO:0044027">
    <property type="term" value="P:negative regulation of gene expression via chromosomal CpG island methylation"/>
    <property type="evidence" value="ECO:0007669"/>
    <property type="project" value="TreeGrafter"/>
</dbReference>
<comment type="caution">
    <text evidence="8">The sequence shown here is derived from an EMBL/GenBank/DDBJ whole genome shotgun (WGS) entry which is preliminary data.</text>
</comment>
<dbReference type="GO" id="GO:0003886">
    <property type="term" value="F:DNA (cytosine-5-)-methyltransferase activity"/>
    <property type="evidence" value="ECO:0007669"/>
    <property type="project" value="UniProtKB-EC"/>
</dbReference>
<keyword evidence="9" id="KW-1185">Reference proteome</keyword>
<evidence type="ECO:0000256" key="2">
    <source>
        <dbReference type="ARBA" id="ARBA00022603"/>
    </source>
</evidence>
<dbReference type="EMBL" id="MU863632">
    <property type="protein sequence ID" value="KAK4102061.1"/>
    <property type="molecule type" value="Genomic_DNA"/>
</dbReference>
<feature type="region of interest" description="Disordered" evidence="7">
    <location>
        <begin position="522"/>
        <end position="550"/>
    </location>
</feature>
<feature type="compositionally biased region" description="Acidic residues" evidence="7">
    <location>
        <begin position="642"/>
        <end position="656"/>
    </location>
</feature>
<feature type="compositionally biased region" description="Low complexity" evidence="7">
    <location>
        <begin position="665"/>
        <end position="676"/>
    </location>
</feature>
<evidence type="ECO:0000256" key="5">
    <source>
        <dbReference type="PROSITE-ProRule" id="PRU01016"/>
    </source>
</evidence>
<dbReference type="Proteomes" id="UP001305647">
    <property type="component" value="Unassembled WGS sequence"/>
</dbReference>
<reference evidence="8" key="1">
    <citation type="journal article" date="2023" name="Mol. Phylogenet. Evol.">
        <title>Genome-scale phylogeny and comparative genomics of the fungal order Sordariales.</title>
        <authorList>
            <person name="Hensen N."/>
            <person name="Bonometti L."/>
            <person name="Westerberg I."/>
            <person name="Brannstrom I.O."/>
            <person name="Guillou S."/>
            <person name="Cros-Aarteil S."/>
            <person name="Calhoun S."/>
            <person name="Haridas S."/>
            <person name="Kuo A."/>
            <person name="Mondo S."/>
            <person name="Pangilinan J."/>
            <person name="Riley R."/>
            <person name="LaButti K."/>
            <person name="Andreopoulos B."/>
            <person name="Lipzen A."/>
            <person name="Chen C."/>
            <person name="Yan M."/>
            <person name="Daum C."/>
            <person name="Ng V."/>
            <person name="Clum A."/>
            <person name="Steindorff A."/>
            <person name="Ohm R.A."/>
            <person name="Martin F."/>
            <person name="Silar P."/>
            <person name="Natvig D.O."/>
            <person name="Lalanne C."/>
            <person name="Gautier V."/>
            <person name="Ament-Velasquez S.L."/>
            <person name="Kruys A."/>
            <person name="Hutchinson M.I."/>
            <person name="Powell A.J."/>
            <person name="Barry K."/>
            <person name="Miller A.N."/>
            <person name="Grigoriev I.V."/>
            <person name="Debuchy R."/>
            <person name="Gladieux P."/>
            <person name="Hiltunen Thoren M."/>
            <person name="Johannesson H."/>
        </authorList>
    </citation>
    <scope>NUCLEOTIDE SEQUENCE</scope>
    <source>
        <strain evidence="8">CBS 757.83</strain>
    </source>
</reference>
<dbReference type="InterPro" id="IPR029063">
    <property type="entry name" value="SAM-dependent_MTases_sf"/>
</dbReference>
<feature type="compositionally biased region" description="Gly residues" evidence="7">
    <location>
        <begin position="625"/>
        <end position="635"/>
    </location>
</feature>
<evidence type="ECO:0000256" key="6">
    <source>
        <dbReference type="RuleBase" id="RU000416"/>
    </source>
</evidence>
<dbReference type="Gene3D" id="3.90.120.10">
    <property type="entry name" value="DNA Methylase, subunit A, domain 2"/>
    <property type="match status" value="1"/>
</dbReference>
<evidence type="ECO:0000256" key="4">
    <source>
        <dbReference type="ARBA" id="ARBA00022691"/>
    </source>
</evidence>
<feature type="region of interest" description="Disordered" evidence="7">
    <location>
        <begin position="270"/>
        <end position="313"/>
    </location>
</feature>
<dbReference type="AlphaFoldDB" id="A0AAN6Q6S9"/>
<feature type="compositionally biased region" description="Gly residues" evidence="7">
    <location>
        <begin position="277"/>
        <end position="289"/>
    </location>
</feature>
<feature type="compositionally biased region" description="Acidic residues" evidence="7">
    <location>
        <begin position="714"/>
        <end position="732"/>
    </location>
</feature>
<dbReference type="GO" id="GO:0032259">
    <property type="term" value="P:methylation"/>
    <property type="evidence" value="ECO:0007669"/>
    <property type="project" value="UniProtKB-KW"/>
</dbReference>
<dbReference type="PANTHER" id="PTHR10629">
    <property type="entry name" value="CYTOSINE-SPECIFIC METHYLTRANSFERASE"/>
    <property type="match status" value="1"/>
</dbReference>
<feature type="compositionally biased region" description="Basic and acidic residues" evidence="7">
    <location>
        <begin position="688"/>
        <end position="701"/>
    </location>
</feature>
<sequence>MARLLEAQLGDPLDPVLIEDDSDYEPTYYASLQNAPRAAWSDRESQTPGPDDLGREEMMEEILEIDIAEVIDLTGDELPPPLAARPAKAVPPREIHSFLLPSGLLVKPGATVELKNTVGQYEVQFLRIKAIVKQGWDSETVIRGLGFTRPRHLNGMLALKLNEVALVAELRSPARAGWEEDALIDVKPNDIKGKRELRMTNAPFPEHRFDRTDVASMGEAWVKKHGPLVCRYRYEVHHHGGCERPFEWALVKISEDEADPRFKIKDSQNLNRWRGGKIPGGSHTPGGLGRPVYDLESQQDSPPPNTLSPGQKYTAGDVFAGAGGASRGIERAGVQLIFSVDHWEHAAASLRSNFPNAHIYDMDVTDFINSKETTCSVDILHLSPPCQFWSPAHTVAGKNDDQNIAVLFSCRELIDKFRPRCFTVEQTFGILSTRFRDEFHMFLSGFTDAGYSVRWKVVPLANYGVPQLRKRLIMIGSCPGEKLPPFPPPTHSKDGAGGLKPWATPKSVLSRLQCQRLHHHRLHNPRRSKRFDPPKPRWDPTKLAKTITTNGGQNYHWDGRRDFTLLEYAVLQGFPTWHRFEGACVKKQIGNAFAPSVVRDGFSPADRPRAVTPASPHGSSPRPVPGGGGGGGGGVTVISLDSDNDDDSNDDDDDDVLVLSASPTPSLSPSSSSSSNRGGGGGRNSSRRLSEVVRRLSRAVEEAEEEAPAAMDVDGLEELSDTETLQDGEEEGAMEVDGDAEVIDLTMYGVEVGSVENPYVLSD</sequence>
<dbReference type="NCBIfam" id="TIGR00675">
    <property type="entry name" value="dcm"/>
    <property type="match status" value="1"/>
</dbReference>
<feature type="region of interest" description="Disordered" evidence="7">
    <location>
        <begin position="600"/>
        <end position="732"/>
    </location>
</feature>
<feature type="region of interest" description="Disordered" evidence="7">
    <location>
        <begin position="34"/>
        <end position="55"/>
    </location>
</feature>
<evidence type="ECO:0000256" key="7">
    <source>
        <dbReference type="SAM" id="MobiDB-lite"/>
    </source>
</evidence>